<sequence>MNYFLSLFLSDMSSVDILQNWHKYKTLIAAGATAFAGLGALTYYFLKPKLKTIPRVPVDLNNQSAAIDGKPEQRGSRLCFPPDFLQYDSPNKDCVVISDVLFRGRKVTNNGPCLGARTGKDRAYEWLTYQQVIDQVIQFGSGLIYKGSKPQNDTFIGIYATNRPEWTIADYGTHYYSMVPVPLYDTLGIDACKHIINQCEMQVIVVDTEARVKTLISLKSELPILKLIVMIEPMTTELKKNVEEHGLELLSFKDILELGKRNPQPVQRPKPEDVYSIIYTSGTTGVPKGVVVTHGGFLTMVKSITHHFKPTFEPEPGEVYLSYLPLAHNFDRTAHIYLFMFGGQIGYFSRDVKLLLDDIMTLKPSLFATVPRVLNRVYDAIMSEVKSSFIKSTLLRWALASKKKEIDNFIYRKNSFWDRLVLHKIQNKLGGRIRLVVTGSAPLSVEVLNFVRCALSCVVVEAYGQTESGAGLSSSFPADPIPGSVGPPLPGCHIKLVDIPEMNYYVKDNVGEICAKADFIMKGYYKEPVLTAEALDEDGWLHTGDVGTWLPNGTLKIVDRKKNIFKLSQGEYIATEKIENIYQRSSFVAQTFVDGNSLKPCLMAIVVPDQIFLNKWTQQNKEYPSDLKEFCQKKEAKDLVLKDILEQGRIAELKGFEQVKDIYLEWDPFTVENDLLTPTFKNRRPTLRKKYQPIIDELYKKNGL</sequence>
<evidence type="ECO:0000256" key="4">
    <source>
        <dbReference type="ARBA" id="ARBA00022832"/>
    </source>
</evidence>
<keyword evidence="14" id="KW-1133">Transmembrane helix</keyword>
<keyword evidence="5 13" id="KW-0067">ATP-binding</keyword>
<evidence type="ECO:0000256" key="2">
    <source>
        <dbReference type="ARBA" id="ARBA00022598"/>
    </source>
</evidence>
<keyword evidence="4 13" id="KW-0276">Fatty acid metabolism</keyword>
<comment type="catalytic activity">
    <reaction evidence="9">
        <text>15-hydroxy-(5Z,8Z,11Z,13E)-eicosatetraenoate + ATP + CoA = 15-hydroxy-(5Z,8Z,11Z,13E)-eicosatetraenoyl-CoA + AMP + diphosphate</text>
        <dbReference type="Rhea" id="RHEA:52116"/>
        <dbReference type="ChEBI" id="CHEBI:30616"/>
        <dbReference type="ChEBI" id="CHEBI:33019"/>
        <dbReference type="ChEBI" id="CHEBI:57287"/>
        <dbReference type="ChEBI" id="CHEBI:78832"/>
        <dbReference type="ChEBI" id="CHEBI:136409"/>
        <dbReference type="ChEBI" id="CHEBI:456215"/>
    </reaction>
    <physiologicalReaction direction="left-to-right" evidence="9">
        <dbReference type="Rhea" id="RHEA:52117"/>
    </physiologicalReaction>
</comment>
<proteinExistence type="inferred from homology"/>
<keyword evidence="16" id="KW-1185">Reference proteome</keyword>
<evidence type="ECO:0000313" key="17">
    <source>
        <dbReference type="RefSeq" id="XP_055875049.1"/>
    </source>
</evidence>
<evidence type="ECO:0000256" key="12">
    <source>
        <dbReference type="ARBA" id="ARBA00049139"/>
    </source>
</evidence>
<dbReference type="InterPro" id="IPR045311">
    <property type="entry name" value="LC-FACS_euk"/>
</dbReference>
<dbReference type="Proteomes" id="UP001165740">
    <property type="component" value="Chromosome 2"/>
</dbReference>
<comment type="catalytic activity">
    <reaction evidence="11">
        <text>(E)-hexadec-2-enoate + ATP + CoA = (2E)-hexadecenoyl-CoA + AMP + diphosphate</text>
        <dbReference type="Rhea" id="RHEA:36139"/>
        <dbReference type="ChEBI" id="CHEBI:30616"/>
        <dbReference type="ChEBI" id="CHEBI:33019"/>
        <dbReference type="ChEBI" id="CHEBI:57287"/>
        <dbReference type="ChEBI" id="CHEBI:61526"/>
        <dbReference type="ChEBI" id="CHEBI:72745"/>
        <dbReference type="ChEBI" id="CHEBI:456215"/>
    </reaction>
    <physiologicalReaction direction="left-to-right" evidence="11">
        <dbReference type="Rhea" id="RHEA:36140"/>
    </physiologicalReaction>
</comment>
<evidence type="ECO:0000256" key="11">
    <source>
        <dbReference type="ARBA" id="ARBA00024565"/>
    </source>
</evidence>
<evidence type="ECO:0000256" key="13">
    <source>
        <dbReference type="RuleBase" id="RU369030"/>
    </source>
</evidence>
<accession>A0A9W2ZJ76</accession>
<evidence type="ECO:0000256" key="1">
    <source>
        <dbReference type="ARBA" id="ARBA00006432"/>
    </source>
</evidence>
<comment type="function">
    <text evidence="13">Catalyzes the conversion of long-chain fatty acids to their active form acyl-CoAs for both synthesis of cellular lipids, and degradation via beta-oxidation.</text>
</comment>
<evidence type="ECO:0000256" key="9">
    <source>
        <dbReference type="ARBA" id="ARBA00024532"/>
    </source>
</evidence>
<dbReference type="RefSeq" id="XP_055875049.1">
    <property type="nucleotide sequence ID" value="XM_056019074.1"/>
</dbReference>
<keyword evidence="3 13" id="KW-0547">Nucleotide-binding</keyword>
<dbReference type="Gene3D" id="3.40.50.12780">
    <property type="entry name" value="N-terminal domain of ligase-like"/>
    <property type="match status" value="1"/>
</dbReference>
<dbReference type="GeneID" id="106051802"/>
<evidence type="ECO:0000256" key="5">
    <source>
        <dbReference type="ARBA" id="ARBA00022840"/>
    </source>
</evidence>
<evidence type="ECO:0000259" key="15">
    <source>
        <dbReference type="Pfam" id="PF00501"/>
    </source>
</evidence>
<dbReference type="GO" id="GO:0005783">
    <property type="term" value="C:endoplasmic reticulum"/>
    <property type="evidence" value="ECO:0007669"/>
    <property type="project" value="TreeGrafter"/>
</dbReference>
<dbReference type="GO" id="GO:0005524">
    <property type="term" value="F:ATP binding"/>
    <property type="evidence" value="ECO:0007669"/>
    <property type="project" value="UniProtKB-KW"/>
</dbReference>
<comment type="catalytic activity">
    <reaction evidence="10">
        <text>(5Z,8Z,11Z,14Z)-eicosatetraenoate + ATP + CoA = (5Z,8Z,11Z,14Z)-eicosatetraenoyl-CoA + AMP + diphosphate</text>
        <dbReference type="Rhea" id="RHEA:19713"/>
        <dbReference type="ChEBI" id="CHEBI:30616"/>
        <dbReference type="ChEBI" id="CHEBI:32395"/>
        <dbReference type="ChEBI" id="CHEBI:33019"/>
        <dbReference type="ChEBI" id="CHEBI:57287"/>
        <dbReference type="ChEBI" id="CHEBI:57368"/>
        <dbReference type="ChEBI" id="CHEBI:456215"/>
        <dbReference type="EC" id="6.2.1.15"/>
    </reaction>
    <physiologicalReaction direction="left-to-right" evidence="10">
        <dbReference type="Rhea" id="RHEA:19714"/>
    </physiologicalReaction>
</comment>
<evidence type="ECO:0000256" key="7">
    <source>
        <dbReference type="ARBA" id="ARBA00024484"/>
    </source>
</evidence>
<keyword evidence="13" id="KW-0443">Lipid metabolism</keyword>
<keyword evidence="14" id="KW-0812">Transmembrane</keyword>
<evidence type="ECO:0000313" key="16">
    <source>
        <dbReference type="Proteomes" id="UP001165740"/>
    </source>
</evidence>
<dbReference type="PROSITE" id="PS00455">
    <property type="entry name" value="AMP_BINDING"/>
    <property type="match status" value="1"/>
</dbReference>
<dbReference type="EC" id="6.2.1.3" evidence="13"/>
<evidence type="ECO:0000256" key="14">
    <source>
        <dbReference type="SAM" id="Phobius"/>
    </source>
</evidence>
<comment type="similarity">
    <text evidence="1 13">Belongs to the ATP-dependent AMP-binding enzyme family.</text>
</comment>
<reference evidence="17" key="1">
    <citation type="submission" date="2025-08" db="UniProtKB">
        <authorList>
            <consortium name="RefSeq"/>
        </authorList>
    </citation>
    <scope>IDENTIFICATION</scope>
</reference>
<evidence type="ECO:0000256" key="3">
    <source>
        <dbReference type="ARBA" id="ARBA00022741"/>
    </source>
</evidence>
<dbReference type="GO" id="GO:0016020">
    <property type="term" value="C:membrane"/>
    <property type="evidence" value="ECO:0007669"/>
    <property type="project" value="TreeGrafter"/>
</dbReference>
<dbReference type="CDD" id="cd05927">
    <property type="entry name" value="LC-FACS_euk"/>
    <property type="match status" value="1"/>
</dbReference>
<dbReference type="GO" id="GO:0047676">
    <property type="term" value="F:arachidonate-CoA ligase activity"/>
    <property type="evidence" value="ECO:0007669"/>
    <property type="project" value="UniProtKB-EC"/>
</dbReference>
<dbReference type="OMA" id="EWIVRDS"/>
<evidence type="ECO:0000256" key="10">
    <source>
        <dbReference type="ARBA" id="ARBA00024548"/>
    </source>
</evidence>
<dbReference type="InterPro" id="IPR000873">
    <property type="entry name" value="AMP-dep_synth/lig_dom"/>
</dbReference>
<dbReference type="InterPro" id="IPR042099">
    <property type="entry name" value="ANL_N_sf"/>
</dbReference>
<organism evidence="16 17">
    <name type="scientific">Biomphalaria glabrata</name>
    <name type="common">Bloodfluke planorb</name>
    <name type="synonym">Freshwater snail</name>
    <dbReference type="NCBI Taxonomy" id="6526"/>
    <lineage>
        <taxon>Eukaryota</taxon>
        <taxon>Metazoa</taxon>
        <taxon>Spiralia</taxon>
        <taxon>Lophotrochozoa</taxon>
        <taxon>Mollusca</taxon>
        <taxon>Gastropoda</taxon>
        <taxon>Heterobranchia</taxon>
        <taxon>Euthyneura</taxon>
        <taxon>Panpulmonata</taxon>
        <taxon>Hygrophila</taxon>
        <taxon>Lymnaeoidea</taxon>
        <taxon>Planorbidae</taxon>
        <taxon>Biomphalaria</taxon>
    </lineage>
</organism>
<gene>
    <name evidence="17" type="primary">LOC106051802</name>
</gene>
<comment type="catalytic activity">
    <reaction evidence="12">
        <text>hexadecanoate + ATP + CoA = hexadecanoyl-CoA + AMP + diphosphate</text>
        <dbReference type="Rhea" id="RHEA:30751"/>
        <dbReference type="ChEBI" id="CHEBI:7896"/>
        <dbReference type="ChEBI" id="CHEBI:30616"/>
        <dbReference type="ChEBI" id="CHEBI:33019"/>
        <dbReference type="ChEBI" id="CHEBI:57287"/>
        <dbReference type="ChEBI" id="CHEBI:57379"/>
        <dbReference type="ChEBI" id="CHEBI:456215"/>
    </reaction>
    <physiologicalReaction direction="left-to-right" evidence="12">
        <dbReference type="Rhea" id="RHEA:30752"/>
    </physiologicalReaction>
</comment>
<evidence type="ECO:0000256" key="6">
    <source>
        <dbReference type="ARBA" id="ARBA00024469"/>
    </source>
</evidence>
<protein>
    <recommendedName>
        <fullName evidence="13">Long-chain-fatty-acid--CoA ligase</fullName>
        <ecNumber evidence="13">6.2.1.3</ecNumber>
    </recommendedName>
</protein>
<feature type="transmembrane region" description="Helical" evidence="14">
    <location>
        <begin position="27"/>
        <end position="46"/>
    </location>
</feature>
<dbReference type="InterPro" id="IPR020845">
    <property type="entry name" value="AMP-binding_CS"/>
</dbReference>
<comment type="catalytic activity">
    <reaction evidence="6">
        <text>5-hydroxy-(6E,8Z,11Z,14Z)-eicosatetraenoate + ATP + CoA = 5-hydroxy-(6E,8Z,11Z,14Z)-eicosatetraenoyl-CoA + AMP + diphosphate</text>
        <dbReference type="Rhea" id="RHEA:52108"/>
        <dbReference type="ChEBI" id="CHEBI:30616"/>
        <dbReference type="ChEBI" id="CHEBI:33019"/>
        <dbReference type="ChEBI" id="CHEBI:57287"/>
        <dbReference type="ChEBI" id="CHEBI:65341"/>
        <dbReference type="ChEBI" id="CHEBI:136407"/>
        <dbReference type="ChEBI" id="CHEBI:456215"/>
    </reaction>
    <physiologicalReaction direction="left-to-right" evidence="6">
        <dbReference type="Rhea" id="RHEA:52109"/>
    </physiologicalReaction>
</comment>
<keyword evidence="14" id="KW-0472">Membrane</keyword>
<feature type="domain" description="AMP-dependent synthetase/ligase" evidence="15">
    <location>
        <begin position="123"/>
        <end position="525"/>
    </location>
</feature>
<dbReference type="OrthoDB" id="1700726at2759"/>
<comment type="catalytic activity">
    <reaction evidence="8">
        <text>12-hydroxy-(5Z,8Z,10E,14Z)-eicosatetraenoate + ATP + CoA = 12-hydroxy-(5Z,8Z,10E,14Z)-eicosatetraenoyl-CoA + AMP + diphosphate</text>
        <dbReference type="Rhea" id="RHEA:52112"/>
        <dbReference type="ChEBI" id="CHEBI:30616"/>
        <dbReference type="ChEBI" id="CHEBI:33019"/>
        <dbReference type="ChEBI" id="CHEBI:57287"/>
        <dbReference type="ChEBI" id="CHEBI:90718"/>
        <dbReference type="ChEBI" id="CHEBI:136408"/>
        <dbReference type="ChEBI" id="CHEBI:456215"/>
    </reaction>
    <physiologicalReaction direction="left-to-right" evidence="8">
        <dbReference type="Rhea" id="RHEA:52113"/>
    </physiologicalReaction>
</comment>
<dbReference type="PANTHER" id="PTHR43272">
    <property type="entry name" value="LONG-CHAIN-FATTY-ACID--COA LIGASE"/>
    <property type="match status" value="1"/>
</dbReference>
<evidence type="ECO:0000256" key="8">
    <source>
        <dbReference type="ARBA" id="ARBA00024495"/>
    </source>
</evidence>
<dbReference type="SUPFAM" id="SSF56801">
    <property type="entry name" value="Acetyl-CoA synthetase-like"/>
    <property type="match status" value="1"/>
</dbReference>
<dbReference type="Pfam" id="PF00501">
    <property type="entry name" value="AMP-binding"/>
    <property type="match status" value="1"/>
</dbReference>
<dbReference type="PANTHER" id="PTHR43272:SF107">
    <property type="entry name" value="LONG-CHAIN-FATTY-ACID--COA LIGASE 5"/>
    <property type="match status" value="1"/>
</dbReference>
<comment type="catalytic activity">
    <reaction evidence="7">
        <text>a long-chain fatty acid + ATP + CoA = a long-chain fatty acyl-CoA + AMP + diphosphate</text>
        <dbReference type="Rhea" id="RHEA:15421"/>
        <dbReference type="ChEBI" id="CHEBI:30616"/>
        <dbReference type="ChEBI" id="CHEBI:33019"/>
        <dbReference type="ChEBI" id="CHEBI:57287"/>
        <dbReference type="ChEBI" id="CHEBI:57560"/>
        <dbReference type="ChEBI" id="CHEBI:83139"/>
        <dbReference type="ChEBI" id="CHEBI:456215"/>
        <dbReference type="EC" id="6.2.1.3"/>
    </reaction>
    <physiologicalReaction direction="left-to-right" evidence="7">
        <dbReference type="Rhea" id="RHEA:15422"/>
    </physiologicalReaction>
</comment>
<keyword evidence="2 13" id="KW-0436">Ligase</keyword>
<name>A0A9W2ZJ76_BIOGL</name>
<dbReference type="AlphaFoldDB" id="A0A9W2ZJ76"/>